<dbReference type="Proteomes" id="UP000515145">
    <property type="component" value="Chromosome 24"/>
</dbReference>
<dbReference type="CTD" id="90806"/>
<feature type="compositionally biased region" description="Polar residues" evidence="1">
    <location>
        <begin position="229"/>
        <end position="239"/>
    </location>
</feature>
<evidence type="ECO:0000259" key="2">
    <source>
        <dbReference type="Pfam" id="PF03372"/>
    </source>
</evidence>
<feature type="compositionally biased region" description="Basic and acidic residues" evidence="1">
    <location>
        <begin position="127"/>
        <end position="221"/>
    </location>
</feature>
<dbReference type="PANTHER" id="PTHR12121">
    <property type="entry name" value="CARBON CATABOLITE REPRESSOR PROTEIN 4"/>
    <property type="match status" value="1"/>
</dbReference>
<dbReference type="PANTHER" id="PTHR12121:SF27">
    <property type="entry name" value="PROTEIN ANGEL HOMOLOG 2"/>
    <property type="match status" value="1"/>
</dbReference>
<proteinExistence type="predicted"/>
<feature type="domain" description="Endonuclease/exonuclease/phosphatase" evidence="2">
    <location>
        <begin position="290"/>
        <end position="622"/>
    </location>
</feature>
<dbReference type="InterPro" id="IPR050410">
    <property type="entry name" value="CCR4/nocturin_mRNA_transcr"/>
</dbReference>
<dbReference type="RefSeq" id="XP_028253972.1">
    <property type="nucleotide sequence ID" value="XM_028398171.1"/>
</dbReference>
<gene>
    <name evidence="4 5" type="primary">LOC114429235</name>
</gene>
<evidence type="ECO:0000313" key="5">
    <source>
        <dbReference type="RefSeq" id="XP_028253972.1"/>
    </source>
</evidence>
<dbReference type="InterPro" id="IPR005135">
    <property type="entry name" value="Endo/exonuclease/phosphatase"/>
</dbReference>
<dbReference type="GeneID" id="114429235"/>
<evidence type="ECO:0000313" key="3">
    <source>
        <dbReference type="Proteomes" id="UP000515145"/>
    </source>
</evidence>
<keyword evidence="3" id="KW-1185">Reference proteome</keyword>
<dbReference type="RefSeq" id="XP_028253971.1">
    <property type="nucleotide sequence ID" value="XM_028398170.1"/>
</dbReference>
<feature type="region of interest" description="Disordered" evidence="1">
    <location>
        <begin position="90"/>
        <end position="261"/>
    </location>
</feature>
<reference evidence="4 5" key="1">
    <citation type="submission" date="2025-04" db="UniProtKB">
        <authorList>
            <consortium name="RefSeq"/>
        </authorList>
    </citation>
    <scope>IDENTIFICATION</scope>
</reference>
<dbReference type="SUPFAM" id="SSF56219">
    <property type="entry name" value="DNase I-like"/>
    <property type="match status" value="1"/>
</dbReference>
<dbReference type="GO" id="GO:0003730">
    <property type="term" value="F:mRNA 3'-UTR binding"/>
    <property type="evidence" value="ECO:0007669"/>
    <property type="project" value="TreeGrafter"/>
</dbReference>
<organism evidence="3 5">
    <name type="scientific">Parambassis ranga</name>
    <name type="common">Indian glassy fish</name>
    <dbReference type="NCBI Taxonomy" id="210632"/>
    <lineage>
        <taxon>Eukaryota</taxon>
        <taxon>Metazoa</taxon>
        <taxon>Chordata</taxon>
        <taxon>Craniata</taxon>
        <taxon>Vertebrata</taxon>
        <taxon>Euteleostomi</taxon>
        <taxon>Actinopterygii</taxon>
        <taxon>Neopterygii</taxon>
        <taxon>Teleostei</taxon>
        <taxon>Neoteleostei</taxon>
        <taxon>Acanthomorphata</taxon>
        <taxon>Ovalentaria</taxon>
        <taxon>Ambassidae</taxon>
        <taxon>Parambassis</taxon>
    </lineage>
</organism>
<accession>A0A6P7HTU1</accession>
<dbReference type="GO" id="GO:0070935">
    <property type="term" value="P:3'-UTR-mediated mRNA stabilization"/>
    <property type="evidence" value="ECO:0007669"/>
    <property type="project" value="TreeGrafter"/>
</dbReference>
<dbReference type="Gene3D" id="3.60.10.10">
    <property type="entry name" value="Endonuclease/exonuclease/phosphatase"/>
    <property type="match status" value="1"/>
</dbReference>
<dbReference type="OrthoDB" id="10253982at2759"/>
<protein>
    <submittedName>
        <fullName evidence="4 5">Protein angel homolog 2-like</fullName>
    </submittedName>
</protein>
<feature type="region of interest" description="Disordered" evidence="1">
    <location>
        <begin position="1"/>
        <end position="31"/>
    </location>
</feature>
<dbReference type="GO" id="GO:0000175">
    <property type="term" value="F:3'-5'-RNA exonuclease activity"/>
    <property type="evidence" value="ECO:0007669"/>
    <property type="project" value="TreeGrafter"/>
</dbReference>
<dbReference type="InterPro" id="IPR036691">
    <property type="entry name" value="Endo/exonu/phosph_ase_sf"/>
</dbReference>
<dbReference type="Pfam" id="PF03372">
    <property type="entry name" value="Exo_endo_phos"/>
    <property type="match status" value="1"/>
</dbReference>
<feature type="compositionally biased region" description="Basic and acidic residues" evidence="1">
    <location>
        <begin position="91"/>
        <end position="119"/>
    </location>
</feature>
<evidence type="ECO:0000313" key="4">
    <source>
        <dbReference type="RefSeq" id="XP_028253971.1"/>
    </source>
</evidence>
<dbReference type="AlphaFoldDB" id="A0A6P7HTU1"/>
<evidence type="ECO:0000256" key="1">
    <source>
        <dbReference type="SAM" id="MobiDB-lite"/>
    </source>
</evidence>
<sequence length="667" mass="74579">MFLRWLSSSFSSSLPPLPRASLRSSSSSSYRPRLMSVPHPWWSVQGFPPWPPRLRPSARHTFASRTPLSLNPGSFGSWRSFHASVGLMMECPDRDKEPPYKRRKSLEEKGSSEGHRRGAEGGMAKDGGARRQHPDPGKDRLNHRFKDGSRDKDGERTKDRQRSREDQRRGGHQWEGRRDPGRPEQDPAHRPNPWFKERSAEELRGPQRDNRGPADQIRHEGGVPGPWTRITSQPQSTTRPPNPGQATGAHRQLPPPGVPQPVRPLQRHWEACCTEPRPPGVSTVFDFSVMSYNVLSQELLQDNAYLYQHCDPAILSWDYRLPHLLKEIQLHNADIMCLQEVQADHYQNQMKPALQSLGYHCEYKKRTGKKPDGCAVVFKNSRFSLVSSNPVEFFRPGDALLDRDNVGLVLLLQPKDSVGQSDPSSFICVANTHLLYNPRRGDIKLAQLAILLAEISRLSSLPGGSTCPVVLCGDFNSTPQSPLYSFLTKGCLDYRGMQISMVSGQESVPRGQRLLMSPIWSPRLGINRQCQYDNKPTAELSPSSPTAVEGAISNLTVEDVAAEAAAAAFSRTRLEHSLKLQSSYRHQLMPDGRPEITTCHSRTAMTVDYILYSPGSTTPSLPGGRGLQLLSRLSLVGQAELEEVKGLPNQHHSSDHLPLLAFFRCLL</sequence>
<name>A0A6P7HTU1_9TELE</name>